<reference evidence="2 3" key="1">
    <citation type="submission" date="2016-05" db="EMBL/GenBank/DDBJ databases">
        <title>Genome sequencing reveals origins of a unique bacterial endosymbiosis in the earliest lineages of terrestrial Fungi.</title>
        <authorList>
            <consortium name="DOE Joint Genome Institute"/>
            <person name="Uehling J."/>
            <person name="Gryganskyi A."/>
            <person name="Hameed K."/>
            <person name="Tschaplinski T."/>
            <person name="Misztal P."/>
            <person name="Wu S."/>
            <person name="Desiro A."/>
            <person name="Vande Pol N."/>
            <person name="Du Z.-Y."/>
            <person name="Zienkiewicz A."/>
            <person name="Zienkiewicz K."/>
            <person name="Morin E."/>
            <person name="Tisserant E."/>
            <person name="Splivallo R."/>
            <person name="Hainaut M."/>
            <person name="Henrissat B."/>
            <person name="Ohm R."/>
            <person name="Kuo A."/>
            <person name="Yan J."/>
            <person name="Lipzen A."/>
            <person name="Nolan M."/>
            <person name="Labutti K."/>
            <person name="Barry K."/>
            <person name="Goldstein A."/>
            <person name="Labbe J."/>
            <person name="Schadt C."/>
            <person name="Tuskan G."/>
            <person name="Grigoriev I."/>
            <person name="Martin F."/>
            <person name="Vilgalys R."/>
            <person name="Bonito G."/>
        </authorList>
    </citation>
    <scope>NUCLEOTIDE SEQUENCE [LARGE SCALE GENOMIC DNA]</scope>
    <source>
        <strain evidence="2 3">AG-77</strain>
    </source>
</reference>
<protein>
    <submittedName>
        <fullName evidence="2">Uncharacterized protein</fullName>
    </submittedName>
</protein>
<gene>
    <name evidence="2" type="ORF">K457DRAFT_173721</name>
</gene>
<evidence type="ECO:0000256" key="1">
    <source>
        <dbReference type="SAM" id="MobiDB-lite"/>
    </source>
</evidence>
<sequence>MLLLMEEEARFRHLESTSWQCNIELIELGPQPSIYDCILCHFLALLLILAIDRVQTDIYVLIQSEQLTNRRMLVDDDKEERKDRKIGCSKKQPPSSFFS</sequence>
<feature type="region of interest" description="Disordered" evidence="1">
    <location>
        <begin position="78"/>
        <end position="99"/>
    </location>
</feature>
<proteinExistence type="predicted"/>
<accession>A0A197KGH2</accession>
<name>A0A197KGH2_9FUNG</name>
<evidence type="ECO:0000313" key="2">
    <source>
        <dbReference type="EMBL" id="OAQ36630.1"/>
    </source>
</evidence>
<dbReference type="Proteomes" id="UP000078512">
    <property type="component" value="Unassembled WGS sequence"/>
</dbReference>
<dbReference type="AlphaFoldDB" id="A0A197KGH2"/>
<evidence type="ECO:0000313" key="3">
    <source>
        <dbReference type="Proteomes" id="UP000078512"/>
    </source>
</evidence>
<dbReference type="EMBL" id="KV442011">
    <property type="protein sequence ID" value="OAQ36630.1"/>
    <property type="molecule type" value="Genomic_DNA"/>
</dbReference>
<organism evidence="2 3">
    <name type="scientific">Linnemannia elongata AG-77</name>
    <dbReference type="NCBI Taxonomy" id="1314771"/>
    <lineage>
        <taxon>Eukaryota</taxon>
        <taxon>Fungi</taxon>
        <taxon>Fungi incertae sedis</taxon>
        <taxon>Mucoromycota</taxon>
        <taxon>Mortierellomycotina</taxon>
        <taxon>Mortierellomycetes</taxon>
        <taxon>Mortierellales</taxon>
        <taxon>Mortierellaceae</taxon>
        <taxon>Linnemannia</taxon>
    </lineage>
</organism>
<keyword evidence="3" id="KW-1185">Reference proteome</keyword>